<evidence type="ECO:0000256" key="1">
    <source>
        <dbReference type="SAM" id="MobiDB-lite"/>
    </source>
</evidence>
<feature type="non-terminal residue" evidence="2">
    <location>
        <position position="1"/>
    </location>
</feature>
<dbReference type="Gene3D" id="1.10.287.370">
    <property type="match status" value="1"/>
</dbReference>
<reference evidence="2 3" key="1">
    <citation type="submission" date="2021-06" db="EMBL/GenBank/DDBJ databases">
        <authorList>
            <person name="Palmer J.M."/>
        </authorList>
    </citation>
    <scope>NUCLEOTIDE SEQUENCE [LARGE SCALE GENOMIC DNA]</scope>
    <source>
        <strain evidence="2 3">XC_2019</strain>
        <tissue evidence="2">Muscle</tissue>
    </source>
</reference>
<dbReference type="InterPro" id="IPR009053">
    <property type="entry name" value="Prefoldin"/>
</dbReference>
<dbReference type="InterPro" id="IPR004127">
    <property type="entry name" value="Prefoldin_subunit_alpha"/>
</dbReference>
<feature type="region of interest" description="Disordered" evidence="1">
    <location>
        <begin position="1"/>
        <end position="20"/>
    </location>
</feature>
<gene>
    <name evidence="2" type="ORF">XENOCAPTIV_021847</name>
</gene>
<comment type="caution">
    <text evidence="2">The sequence shown here is derived from an EMBL/GenBank/DDBJ whole genome shotgun (WGS) entry which is preliminary data.</text>
</comment>
<sequence>TSVSSCLHEQRAHDPAGMDGLHGHQYPGSWRLEQCRCGCRPLVLVLTCSSLLLSDDSSRIFVAVGFGFFVEMNLDEALRFIDRKTTQLTA</sequence>
<dbReference type="Proteomes" id="UP001434883">
    <property type="component" value="Unassembled WGS sequence"/>
</dbReference>
<dbReference type="EMBL" id="JAHRIN010030020">
    <property type="protein sequence ID" value="MEQ2201981.1"/>
    <property type="molecule type" value="Genomic_DNA"/>
</dbReference>
<proteinExistence type="predicted"/>
<accession>A0ABV0R2U8</accession>
<dbReference type="SUPFAM" id="SSF46579">
    <property type="entry name" value="Prefoldin"/>
    <property type="match status" value="1"/>
</dbReference>
<evidence type="ECO:0000313" key="2">
    <source>
        <dbReference type="EMBL" id="MEQ2201981.1"/>
    </source>
</evidence>
<keyword evidence="3" id="KW-1185">Reference proteome</keyword>
<name>A0ABV0R2U8_9TELE</name>
<organism evidence="2 3">
    <name type="scientific">Xenoophorus captivus</name>
    <dbReference type="NCBI Taxonomy" id="1517983"/>
    <lineage>
        <taxon>Eukaryota</taxon>
        <taxon>Metazoa</taxon>
        <taxon>Chordata</taxon>
        <taxon>Craniata</taxon>
        <taxon>Vertebrata</taxon>
        <taxon>Euteleostomi</taxon>
        <taxon>Actinopterygii</taxon>
        <taxon>Neopterygii</taxon>
        <taxon>Teleostei</taxon>
        <taxon>Neoteleostei</taxon>
        <taxon>Acanthomorphata</taxon>
        <taxon>Ovalentaria</taxon>
        <taxon>Atherinomorphae</taxon>
        <taxon>Cyprinodontiformes</taxon>
        <taxon>Goodeidae</taxon>
        <taxon>Xenoophorus</taxon>
    </lineage>
</organism>
<evidence type="ECO:0000313" key="3">
    <source>
        <dbReference type="Proteomes" id="UP001434883"/>
    </source>
</evidence>
<dbReference type="Pfam" id="PF02996">
    <property type="entry name" value="Prefoldin"/>
    <property type="match status" value="1"/>
</dbReference>
<protein>
    <submittedName>
        <fullName evidence="2">Uncharacterized protein</fullName>
    </submittedName>
</protein>